<evidence type="ECO:0000313" key="1">
    <source>
        <dbReference type="EMBL" id="TNY45754.1"/>
    </source>
</evidence>
<organism evidence="1 2">
    <name type="scientific">Streptococcus pyogenes</name>
    <dbReference type="NCBI Taxonomy" id="1314"/>
    <lineage>
        <taxon>Bacteria</taxon>
        <taxon>Bacillati</taxon>
        <taxon>Bacillota</taxon>
        <taxon>Bacilli</taxon>
        <taxon>Lactobacillales</taxon>
        <taxon>Streptococcaceae</taxon>
        <taxon>Streptococcus</taxon>
    </lineage>
</organism>
<name>A0A660A2K6_STRPY</name>
<protein>
    <submittedName>
        <fullName evidence="1">Uncharacterized protein</fullName>
    </submittedName>
</protein>
<dbReference type="AlphaFoldDB" id="A0A660A2K6"/>
<dbReference type="Proteomes" id="UP000316580">
    <property type="component" value="Unassembled WGS sequence"/>
</dbReference>
<sequence length="81" mass="9175">MSNQMAVFNQFWAYQTLFQPTAQDIKLAILGYFTGTLWACEVSVLEDVELGYRVIVSYVSCFDKSDRLLKIAQAVENSQLG</sequence>
<evidence type="ECO:0000313" key="2">
    <source>
        <dbReference type="Proteomes" id="UP000316580"/>
    </source>
</evidence>
<reference evidence="1 2" key="1">
    <citation type="submission" date="2019-05" db="EMBL/GenBank/DDBJ databases">
        <title>Novel genomic isolates of S.pyogenes and S.dysgalactiae subsp. equisimilis associated to necrotising fasciitis (NSTI).</title>
        <authorList>
            <person name="Barrantes I."/>
        </authorList>
    </citation>
    <scope>NUCLEOTIDE SEQUENCE [LARGE SCALE GENOMIC DNA]</scope>
    <source>
        <strain evidence="1 2">SPY6028</strain>
    </source>
</reference>
<dbReference type="OMA" id="WAYQTFF"/>
<gene>
    <name evidence="1" type="ORF">FGO82_11035</name>
</gene>
<dbReference type="EMBL" id="VCID01000545">
    <property type="protein sequence ID" value="TNY45754.1"/>
    <property type="molecule type" value="Genomic_DNA"/>
</dbReference>
<accession>A0A660A2K6</accession>
<comment type="caution">
    <text evidence="1">The sequence shown here is derived from an EMBL/GenBank/DDBJ whole genome shotgun (WGS) entry which is preliminary data.</text>
</comment>
<proteinExistence type="predicted"/>